<dbReference type="RefSeq" id="WP_087020891.1">
    <property type="nucleotide sequence ID" value="NZ_CP178353.1"/>
</dbReference>
<comment type="caution">
    <text evidence="1">The sequence shown here is derived from an EMBL/GenBank/DDBJ whole genome shotgun (WGS) entry which is preliminary data.</text>
</comment>
<organism evidence="1 2">
    <name type="scientific">Butyricicoccus porcorum</name>
    <dbReference type="NCBI Taxonomy" id="1945634"/>
    <lineage>
        <taxon>Bacteria</taxon>
        <taxon>Bacillati</taxon>
        <taxon>Bacillota</taxon>
        <taxon>Clostridia</taxon>
        <taxon>Eubacteriales</taxon>
        <taxon>Butyricicoccaceae</taxon>
        <taxon>Butyricicoccus</taxon>
    </lineage>
</organism>
<accession>A0A252F2R0</accession>
<name>A0A252F2R0_9FIRM</name>
<protein>
    <submittedName>
        <fullName evidence="1">Uncharacterized protein</fullName>
    </submittedName>
</protein>
<proteinExistence type="predicted"/>
<dbReference type="AlphaFoldDB" id="A0A252F2R0"/>
<gene>
    <name evidence="1" type="ORF">CBW42_10170</name>
</gene>
<keyword evidence="2" id="KW-1185">Reference proteome</keyword>
<dbReference type="EMBL" id="NHOC01000008">
    <property type="protein sequence ID" value="OUM20095.1"/>
    <property type="molecule type" value="Genomic_DNA"/>
</dbReference>
<reference evidence="1 2" key="1">
    <citation type="submission" date="2017-05" db="EMBL/GenBank/DDBJ databases">
        <title>Butyricicoccus porcorum sp. nov. a butyrate-producing bacterium from the swine intestinal tract.</title>
        <authorList>
            <person name="Trachsel J."/>
            <person name="Humphrey S."/>
            <person name="Allen H.K."/>
        </authorList>
    </citation>
    <scope>NUCLEOTIDE SEQUENCE [LARGE SCALE GENOMIC DNA]</scope>
    <source>
        <strain evidence="1">BB10</strain>
    </source>
</reference>
<evidence type="ECO:0000313" key="1">
    <source>
        <dbReference type="EMBL" id="OUM20095.1"/>
    </source>
</evidence>
<sequence>MNAINELYRLRARAKSAMHKSTAQERKDANQKAYDALTWAINRLDPRLNNYTRIPANQKHYRNTKTYSITMAPEDHDRLVQLGKELHIEGGFSGVLTYIAQNCTLIHEKNDIES</sequence>
<evidence type="ECO:0000313" key="2">
    <source>
        <dbReference type="Proteomes" id="UP000194903"/>
    </source>
</evidence>
<dbReference type="Proteomes" id="UP000194903">
    <property type="component" value="Unassembled WGS sequence"/>
</dbReference>